<sequence length="297" mass="32059">MTVAGAETDPEALLRLRHLVARVRPAREATTAMPGPIVTRWRGRGSEPDDIRLWSHGDDIRHIDRNTTARTGVPHVRTFRSERDSTMLLMADFRPPMLFGTRRALRSVAAAEILALAGWRAVGLGAKVGLLAVGGPEPIFVQATAGERAMPAVIGALHRAHARALSETVPDRTALSDMLEMAAALAPRGGVILAATGLDQPGDRFETEARRIGRRCDLGIALVSDAFERKAPPGTYPYLTFDGARGVRLVRRDLPADDHGPRIAALRALGLRAVRFDAEQPPQAQLRALGELHGDAS</sequence>
<dbReference type="EMBL" id="JAUSVX010000011">
    <property type="protein sequence ID" value="MDQ0472255.1"/>
    <property type="molecule type" value="Genomic_DNA"/>
</dbReference>
<protein>
    <submittedName>
        <fullName evidence="2">Uncharacterized protein (DUF58 family)</fullName>
    </submittedName>
</protein>
<evidence type="ECO:0000259" key="1">
    <source>
        <dbReference type="Pfam" id="PF01882"/>
    </source>
</evidence>
<dbReference type="Proteomes" id="UP001242480">
    <property type="component" value="Unassembled WGS sequence"/>
</dbReference>
<gene>
    <name evidence="2" type="ORF">QO011_005284</name>
</gene>
<feature type="domain" description="DUF58" evidence="1">
    <location>
        <begin position="51"/>
        <end position="231"/>
    </location>
</feature>
<dbReference type="PANTHER" id="PTHR33608:SF12">
    <property type="entry name" value="DUF58 DOMAIN-CONTAINING PROTEIN"/>
    <property type="match status" value="1"/>
</dbReference>
<dbReference type="InterPro" id="IPR002881">
    <property type="entry name" value="DUF58"/>
</dbReference>
<accession>A0ABU0JD89</accession>
<reference evidence="2 3" key="1">
    <citation type="submission" date="2023-07" db="EMBL/GenBank/DDBJ databases">
        <title>Genomic Encyclopedia of Type Strains, Phase IV (KMG-IV): sequencing the most valuable type-strain genomes for metagenomic binning, comparative biology and taxonomic classification.</title>
        <authorList>
            <person name="Goeker M."/>
        </authorList>
    </citation>
    <scope>NUCLEOTIDE SEQUENCE [LARGE SCALE GENOMIC DNA]</scope>
    <source>
        <strain evidence="2 3">DSM 19619</strain>
    </source>
</reference>
<dbReference type="PANTHER" id="PTHR33608">
    <property type="entry name" value="BLL2464 PROTEIN"/>
    <property type="match status" value="1"/>
</dbReference>
<evidence type="ECO:0000313" key="3">
    <source>
        <dbReference type="Proteomes" id="UP001242480"/>
    </source>
</evidence>
<keyword evidence="3" id="KW-1185">Reference proteome</keyword>
<evidence type="ECO:0000313" key="2">
    <source>
        <dbReference type="EMBL" id="MDQ0472255.1"/>
    </source>
</evidence>
<comment type="caution">
    <text evidence="2">The sequence shown here is derived from an EMBL/GenBank/DDBJ whole genome shotgun (WGS) entry which is preliminary data.</text>
</comment>
<dbReference type="Pfam" id="PF01882">
    <property type="entry name" value="DUF58"/>
    <property type="match status" value="1"/>
</dbReference>
<dbReference type="RefSeq" id="WP_307278799.1">
    <property type="nucleotide sequence ID" value="NZ_JAUSVX010000011.1"/>
</dbReference>
<name>A0ABU0JD89_9HYPH</name>
<proteinExistence type="predicted"/>
<organism evidence="2 3">
    <name type="scientific">Labrys wisconsinensis</name>
    <dbReference type="NCBI Taxonomy" id="425677"/>
    <lineage>
        <taxon>Bacteria</taxon>
        <taxon>Pseudomonadati</taxon>
        <taxon>Pseudomonadota</taxon>
        <taxon>Alphaproteobacteria</taxon>
        <taxon>Hyphomicrobiales</taxon>
        <taxon>Xanthobacteraceae</taxon>
        <taxon>Labrys</taxon>
    </lineage>
</organism>